<feature type="compositionally biased region" description="Polar residues" evidence="1">
    <location>
        <begin position="5825"/>
        <end position="5840"/>
    </location>
</feature>
<comment type="caution">
    <text evidence="3">The sequence shown here is derived from an EMBL/GenBank/DDBJ whole genome shotgun (WGS) entry which is preliminary data.</text>
</comment>
<dbReference type="InterPro" id="IPR012334">
    <property type="entry name" value="Pectin_lyas_fold"/>
</dbReference>
<dbReference type="InterPro" id="IPR006626">
    <property type="entry name" value="PbH1"/>
</dbReference>
<feature type="compositionally biased region" description="Acidic residues" evidence="1">
    <location>
        <begin position="6024"/>
        <end position="6033"/>
    </location>
</feature>
<dbReference type="SUPFAM" id="SSF49313">
    <property type="entry name" value="Cadherin-like"/>
    <property type="match status" value="2"/>
</dbReference>
<evidence type="ECO:0000256" key="1">
    <source>
        <dbReference type="SAM" id="MobiDB-lite"/>
    </source>
</evidence>
<feature type="region of interest" description="Disordered" evidence="1">
    <location>
        <begin position="6014"/>
        <end position="6069"/>
    </location>
</feature>
<feature type="domain" description="Cadherin" evidence="2">
    <location>
        <begin position="5624"/>
        <end position="5727"/>
    </location>
</feature>
<dbReference type="InterPro" id="IPR040853">
    <property type="entry name" value="RapA2_cadherin-like"/>
</dbReference>
<reference evidence="3 4" key="1">
    <citation type="submission" date="2023-11" db="EMBL/GenBank/DDBJ databases">
        <title>Paucibacter sp. nov., isolated from fresh soil in Korea.</title>
        <authorList>
            <person name="Le N.T.T."/>
        </authorList>
    </citation>
    <scope>NUCLEOTIDE SEQUENCE [LARGE SCALE GENOMIC DNA]</scope>
    <source>
        <strain evidence="3 4">R3-3</strain>
    </source>
</reference>
<dbReference type="CDD" id="cd11304">
    <property type="entry name" value="Cadherin_repeat"/>
    <property type="match status" value="2"/>
</dbReference>
<protein>
    <submittedName>
        <fullName evidence="3">Cadherin-like domain-containing protein</fullName>
    </submittedName>
</protein>
<dbReference type="InterPro" id="IPR051561">
    <property type="entry name" value="FRAS1_ECM"/>
</dbReference>
<keyword evidence="4" id="KW-1185">Reference proteome</keyword>
<dbReference type="EMBL" id="JAXCLA010000006">
    <property type="protein sequence ID" value="MDY0746607.1"/>
    <property type="molecule type" value="Genomic_DNA"/>
</dbReference>
<feature type="domain" description="Cadherin" evidence="2">
    <location>
        <begin position="5747"/>
        <end position="5846"/>
    </location>
</feature>
<dbReference type="Gene3D" id="2.160.20.10">
    <property type="entry name" value="Single-stranded right-handed beta-helix, Pectin lyase-like"/>
    <property type="match status" value="1"/>
</dbReference>
<dbReference type="InterPro" id="IPR025592">
    <property type="entry name" value="DUF4347"/>
</dbReference>
<dbReference type="PROSITE" id="PS50268">
    <property type="entry name" value="CADHERIN_2"/>
    <property type="match status" value="2"/>
</dbReference>
<organism evidence="3 4">
    <name type="scientific">Roseateles agri</name>
    <dbReference type="NCBI Taxonomy" id="3098619"/>
    <lineage>
        <taxon>Bacteria</taxon>
        <taxon>Pseudomonadati</taxon>
        <taxon>Pseudomonadota</taxon>
        <taxon>Betaproteobacteria</taxon>
        <taxon>Burkholderiales</taxon>
        <taxon>Sphaerotilaceae</taxon>
        <taxon>Roseateles</taxon>
    </lineage>
</organism>
<accession>A0ABU5DNG0</accession>
<dbReference type="InterPro" id="IPR002126">
    <property type="entry name" value="Cadherin-like_dom"/>
</dbReference>
<gene>
    <name evidence="3" type="ORF">SNE35_18990</name>
</gene>
<dbReference type="SUPFAM" id="SSF51126">
    <property type="entry name" value="Pectin lyase-like"/>
    <property type="match status" value="2"/>
</dbReference>
<sequence>MGKRSQDPQGSTFPSVATLEDLEPRILFSADHPAALVAATVADAASAHVRTLQAAAASTQTSVQTPAVQTSHEIVFIDSRVPDSDALVADIAAQAAAGRSIEVIRIGADQDGIDAITQALAGRTDVSAIHVIAHGSTGSTQLGDTTLDEDSLLLRAGEIAGWGQALTADADLLLYGCDTGAGSAGQALVQGLAQLTGADVAASDDLTGFSGLGGNWTLEVQTGHIEAQLAIDPQMQAIWNNVLATFTVTSTGNTGAGTLRQAILDANASSGLDTIVFNIAGGGVQTITPTTALPTITDPVIINGYTQPGAAANTASTGSNAVINIALNGTGAGAGANGLTFGAGSAGSTVSGLAIGGFNGAGILTSVGGLTVTGNFIGTNAAGSAVSANTTGVSVAGTGTTAIGTSALADRNLIAGNTNNVVSSATGTLTIQGNLIGTSAAGTTAIAGATTTADVSISAGTANTVGGASAGQGNVIAGGTKGVVITTTGTVASILGNTISQTTSIGIDLGNDGSTANDTGDPDVGPNALQNFPVLTAAQTSASGYVGVQGTLNSTANTSYRIEFYASPSGTTSQEGRVYLGFAIVTTNGSGNATIAATLSGSTVAVGALISATATRINGSSTSYFETSEFSAYRTTTAMNTQVVTTTADSGAGSLRAAITAANSNSTPTLISFNFPAAVQTITLTTLLPTITKPVIIDGTTATASVAANGGRPAIVINVGGIAGDGLRLGAGSGGSTIRGLVILNYASNQSASAIRIVAGSDGNTIAGNYLGAVGADGLQAAVSSGDDAVWVQSNNNIIGGSTAADRNVIGLDGTANGFYAILLDAGNGNQILGNYAGLNASGTASFTGLQSGIWLNGSPANTLIQNNVVSGAGDAGIAVNTSGGGTQVLNNRVGINAAGTGLTSTTTPTGIIVYATGSGAQIIGNWIGSTTTAGISLQTDGIIVQGNRIGTDLAGTANWGGKQSGIRIDGNNNLIGGTLASQANIIAFSNQQGTTADGISVSTGTGNAILGNSIYGTNTNAGSLGIDLGASGVTPNDTGDADTGANNLQNFPVLTVVTTNGSGTLTVTGTLNSTASSFFRIEVFANTSNTVSGYGEGKTLLGFINVATDASGNASFSTPFSVAVAAGTYISATATKATDNTYSSFTDTSEFAKSAVVISTVQNTLVVDTASDTVDGDTTSLSTLLATKGSDGFISLREALLAINGTPATSLPTIVNFGISGTGVHTITLGSALPTITQAVIIDGTTDDSFAANGNKPAIVINVNGGTNRDGLRLGSGSGGSTIRGLVISNATGAAIYLDTGSNGNTIVGNYLGALDSNGSIVSVSAGNYVVYVASANNVIGGTTAADRNVISPGSANYGLLLFGATATGNLIQGNYIGTDAAGTTRVTVAANAISIQSGAANNTIGGSAAGQGNVVATGAAQAMFLSGQGSGNVIQGNRVGISATGTLLGGQTTAIFVSAPGGVQILDNWIGGGTGSGISLSSSSNVVRGNRIGTDVAGTANWGMQQNGIVVAGSNNTIGGTSAGQGNTIANANQAATTFDGVAVSSGTGNAILGNSIYSTVAGTSGLGLDLGTTGVTANDTGDGDTGANNLQNFPVLTQVTTDGSGNVTVSGTLNSTASSFYRIEVFANTTKTANGYGEGKTFLGFINVTTDASGNATFSSTLSATVAAGSYITATATASVAGFASFTDTSEFSATLMAISTTQTTLVVDTNADTVNGDTSSIYALLANKGSDGFISLREAITAINNTPAGSLPTLVNFNIAGNSVHTITLTGALPTITAPVVIDGTTDTGSVTANGGRPAIVLNGNGAAIDGLVLGAGSGGSTVRGLVITNLTGNGVYILSGSNGNTVAGNYFGSVGANGLSNALAVGSGIRVEGASNTIGGTTAANRNIVVGMSADAVRVTGASAANNVVQGNWVNVLPDGVTSVSSTGDGIVAASGATNTRIGGLNAGDGNWIVRTALSAAGATSATGTLIQGNRIGTDLAGTANWGTTSAGVYFSGTSTGSMVQGNIIAFSGTNGGIMIDTGATGVALLQNSIYSSAGLGIDLAPTGVTPNDTGDADPGPNNLQNFPVLTVASTNGAGSITISGSINSTANSFFRIELFANTSNDASGYGEGQTYLGFVNVSTNASGNGTFSVTLSATVAAGAFISATATKTTDNTYSSFTDTSEFAKSVVAISTVQNTLIVDTNADTVDGDTTSLSTLLASKGADGFISLREAILAINNTPVGSLPTKINFGIAGTGVHTITLGAELPHITAPVILDGTTDDSFAANGNRPAIVLLGNGSGGSWTGLNLDTGSAGSTIRGLVIQGFDTGIYIASANNTIAGNYVGQLGTDGSLSGSASNAYGIIVRSSGNTIGGVVAADRNVISGNGSSNITLDDAASTGNRIIGNYIGTNASGVASGGGGFYGIWLAGGAANNQIGGTAAGAGNLIAGNTGRGVFVDSTAGAGNAILSNTIYSNSGLGIDLGGAGVTPNDPGDVDGLQNFPVLTDVRTNGAGNVTVTGSINSTANTYIRIEVYANTSNDPSGHGEGQTLLGFINVLTDASGNASFSQTLNATLAAGAFISATATRATDSSYTSFGSTSEFAGNVVAISTVQNTLIVDTADDTVDGDVTSISTLLASKGADGRISLREAIEAINNTNNAGLPTKINFGIPGTGLHTISLSGSNLSITAPVIIDGTTDDSFAANGNQPAIQLDGGGAVESGLVLSAGSSGSTIRGLALTGFYYSGIYIEPGSSNNTIVGNYLGTIGAGGQIVSSTVLNAIWVDNSSNNQIGGSTAADRNVIIGVPQNAVLIDGAGSVGNVVQGNYIGVMPDGLTSVSSTGQGILVSNGASNTQIGGLGAGEGNWIARTDFSAIGIVAASNNRVQGNRIGTDATGTANWGVSQAAGMFLDTGASDNLIQGNVVAFSGANGGILLTTGAGAGNAILSNLIYGNAGLGIDLGFDGVTPNDPGDVDTGPNNLQNFPVLTSVAYAGNQFTITGTLNSEANKTYRIEFFGIPYGSDDSSGHGEGNVYLGFVEVTTDGSGNAVINAVLAANGLAYGAYVTATATEKTGASSYGSTSEFGANVQTVNSAPVVTVPSGASYTENASGVAIAPGGTAVDTELAAAGNYAGATLTLQRNGGANAQDIFGNSGLLGTLTEGGNLVYNGVTVGSVTTNSGGSLLLTFNANATQAAVNGVIAAITYRNSSDAPPASVQLDWSFNDGNTGAQGSGGALAGTASTTVTITSVNDAPSGADKTVTTLEDTAYTFSASDFGFSDVDGNSLLAVKITTIPGAGTLTLNGVAVTAGQSVSAANIAAGNLKFTPAANANGAGYASFTFQVQDNGGTANGGVDTDPTPRTMTVNVTSVNDAPSGANKTVTTLEDSTYTFSASDFGFSDVDGNALLAVKITTIPGAGSLTLNGVAVTAGQTVALADITAGKLKFTPAANGNGSGYASFTFQVQDDGGTANGGVDTDPTPRTMTINVTSVNDAPSGANKTVTTLEDTAYTFSASDFDFSDVDGNALLAVKITTIPGAGSLTLNGVAVTAGQAIALADITAGNLKFTPAANANGTGYASFTFQVQDDGGTANGGIDTDPTPRTITVNVTSVNDAPSGANKTVTTLEDTAYIFAASDFGFSDADGNALLAVKITTVPGAGSLTLNGVAVTAGQAVAVADITAGNLKFTPAANANGAGYASFTFQVQDDGGTANGGVDTDPTPRTMTVNVTSVNDAPSGANNTVTTNEDTAYVFTVADFGFTDVDGNALLAVKITTIPGAGSLTLNGVAVTAGQAITAADITAGKLQFTPAANANGTSYTSFTFQVQDDGGTANGGVDTDPTPRTMTVNVTSVNDAPSGANKTVTTLEDTAYTFSTSDFGFSDVDGNALLAVKITTIPGAGSLTLNGVAVTAGQTVTAADIAAGNLKFTPAANANGTGYASFTFQVQDDGGTANGGIDTDPTPRTMTINVTSVNDAPSGANKTVTTLEDTAYVFTAADFGFSDVDGNALLAVKITTIPGAGILTLNGVAVTAGQAIALADITAGNLKFTPAANANGTGYASFTFQVQDDGGTANGGIDTDPTPRTMTINVTSVNDAPSGTNKTVTTLEDTAYTFTAADFGFNDVDGNALLAVKVSTLPGAGSLTLNGVAVTAGQSISVADITAGNLKFTPAANANGTGYTSFTFQVQDDGGTANGGIDTDPTPRTMTINVTSVNDAPSGTNNTVTTLEDTAYTFSASDFGFSDVDGNALLAVKITTIPGAGSLTLNGVSVTAGQAITTADIAAGNLKFTPAANANGSGYASFTFQVQDDGGTANGDIDTDPTPRTMTVNVTSVNDAPTGTNKTVTTLEDTAYTFSAADFGFSDTDGNALLAVKITTLPGAGAVTLNGVAVAAGQAISVADITAGSLKFTPAANANGTGYTSFTFQVQDDGGTANGGVDTDPTPRTMTINVTAVNDAPSGTNNTVTTLEDTAYVFSAADFGFNDVDGNALLAVKITTIPGAGNLTLNGVAVTAGQAITVADITAGKLQFTPAVNANGTGYASFTFQVQDDGGTANGGVDTDPTPRTMTIDVTSVNDAPTGASRTVATQQNTAHVFSVADFGFSDVDGNALLAVKITTLPAAGSLTLNGVAVTAGQSISAANIAAGDLVFTPALNASGTGYASFTFQVQDDGGTANGGVDTDPTPRTMTINVTLVNSAPSGTSNTVTTDEDTAYVFSAADFGFSDFDGNDLLAVKITTVPGAGSLTLNGVTVTAGQFVSAADLAAGKLQFTPAANANGAGYASFTFQVQDDGGTANGGVDTDPTPRTMTLDVTSVNDAPSGTNKTVTTLEDTAYTFTVADFGFSDVDGNALLAVKIMSIPGVGSLSLNGVAVTAGQAITAADIAAGKLQFTPAANANGTGYSSFTFQVQDDGGTANGGVDTDPTPRTMTVNVTSVNDAPSGASKTITTNEDTAYTFTAADFGFSDADGNALLAVKITTAPGAGSLTLNGVAVSAGHMVSAADIAAGKLQFTPAANANGAGYASFTFQVQDDGGTANGGVDTDPTPRTITINVTSVNDAPSGTNKTVTTLEDTAYTFTAADFGFSDVDGNGLLAVRITTAPGAGSLTLNGVAVTSGQMVSVADIAAGNLKFTPAANANGAGYASFTFQVQDDGGTANGGIATDPTPRTMTVNVTAVNDAPSGTSKTITTNEDTAYVFTTADFGFSDVDGNALLAVKITTVPGAGSLTLNGVAVTAGQMVSAADIVAGNLKFTPTINANGAGYASFGFQLQDDGGTANGGVDTDPTPRTITINVTSVNDAPSGTSKTVTTNENAAYTFIADDFGFGDADGNALLAVKITTVPGAGSLSLNGVAVTAGQVISLADITAGNLKFTPAPNANGAVYASFTFQVQDDGGTANGGVDVDPTPRTMTINVTAVNNAPSGTDKTVSTNEDTAYTFSAADFGYTDVDVGDMLGAVRIDTLPAAGSLTLSGVAVTAGQVIAAADIGNLVFTPAPDANGTGYASFTFSVRDSSGAYDSSPKRLTINVVAVDDAPTGTNGTVVTSEGSSHTFSAADFGFSGAAAGDTLSAVRIDTLPAAGVLSLGGTAVVAGQVISAADIGQLTFTPAADGSGVHYASFAFSVRDQAGHYAATPSTITVDVMAVDDGPHITSPGSVSVAENNRPVTTIAVSDPDTPAASLVFSIAGGADAALFTIDPATGALSFINPPDYEHPQDSRGQNTYAVTVQVSDGKSTVRQDLTVAVLNVNDNPPVIHSNGGGATAVVGTTAGQQDVTVIAATDPDGSLDGLSYGIVGGADAGLFRIDPQTGQLVFVKPPAYQPGGSNTYQVTVAVSDGTFVQQQSLEIVVGPGSPQTPIAQTPLPTVHQQPAPETGTPSSVPIEISLPSDSTGSGSGPTGLQPWAPHGWPTADGSAPGDAGSWRGPGSLRLSSFELNARTAAVRLSELGPVRLTPLQAYLAALAAEDDPGRGSSGLHASPSVDLPEGEADIALNAALLTSLATAAGLLIWASRSGALITSLLMAAPAWRSYDLLPILHKRKKKGDELAARDSQDDDDPDDDSSSGPESTGPRGPDAPPDDAAAAKRPGQPQLAEEGAP</sequence>
<dbReference type="Gene3D" id="2.60.40.60">
    <property type="entry name" value="Cadherins"/>
    <property type="match status" value="2"/>
</dbReference>
<evidence type="ECO:0000259" key="2">
    <source>
        <dbReference type="PROSITE" id="PS50268"/>
    </source>
</evidence>
<evidence type="ECO:0000313" key="4">
    <source>
        <dbReference type="Proteomes" id="UP001285263"/>
    </source>
</evidence>
<dbReference type="InterPro" id="IPR015919">
    <property type="entry name" value="Cadherin-like_sf"/>
</dbReference>
<dbReference type="Proteomes" id="UP001285263">
    <property type="component" value="Unassembled WGS sequence"/>
</dbReference>
<proteinExistence type="predicted"/>
<name>A0ABU5DNG0_9BURK</name>
<evidence type="ECO:0000313" key="3">
    <source>
        <dbReference type="EMBL" id="MDY0746607.1"/>
    </source>
</evidence>
<dbReference type="Pfam" id="PF17803">
    <property type="entry name" value="Cadherin_4"/>
    <property type="match status" value="19"/>
</dbReference>
<dbReference type="PANTHER" id="PTHR45739:SF8">
    <property type="entry name" value="FRAS1-RELATED EXTRACELLULAR MATRIX PROTEIN 1"/>
    <property type="match status" value="1"/>
</dbReference>
<dbReference type="RefSeq" id="WP_320424551.1">
    <property type="nucleotide sequence ID" value="NZ_JAXCLA010000006.1"/>
</dbReference>
<dbReference type="PANTHER" id="PTHR45739">
    <property type="entry name" value="MATRIX PROTEIN, PUTATIVE-RELATED"/>
    <property type="match status" value="1"/>
</dbReference>
<feature type="compositionally biased region" description="Basic and acidic residues" evidence="1">
    <location>
        <begin position="6014"/>
        <end position="6023"/>
    </location>
</feature>
<dbReference type="SMART" id="SM00112">
    <property type="entry name" value="CA"/>
    <property type="match status" value="2"/>
</dbReference>
<dbReference type="SMART" id="SM00710">
    <property type="entry name" value="PbH1"/>
    <property type="match status" value="32"/>
</dbReference>
<feature type="region of interest" description="Disordered" evidence="1">
    <location>
        <begin position="5822"/>
        <end position="5895"/>
    </location>
</feature>
<dbReference type="Pfam" id="PF14252">
    <property type="entry name" value="DUF4347"/>
    <property type="match status" value="1"/>
</dbReference>
<dbReference type="Pfam" id="PF00028">
    <property type="entry name" value="Cadherin"/>
    <property type="match status" value="1"/>
</dbReference>
<dbReference type="InterPro" id="IPR011050">
    <property type="entry name" value="Pectin_lyase_fold/virulence"/>
</dbReference>